<protein>
    <submittedName>
        <fullName evidence="6">Methyltransferase</fullName>
    </submittedName>
</protein>
<dbReference type="GO" id="GO:0008168">
    <property type="term" value="F:methyltransferase activity"/>
    <property type="evidence" value="ECO:0007669"/>
    <property type="project" value="UniProtKB-KW"/>
</dbReference>
<dbReference type="RefSeq" id="WP_344747663.1">
    <property type="nucleotide sequence ID" value="NZ_BAAAWW010000135.1"/>
</dbReference>
<evidence type="ECO:0000259" key="5">
    <source>
        <dbReference type="Pfam" id="PF08100"/>
    </source>
</evidence>
<evidence type="ECO:0000313" key="6">
    <source>
        <dbReference type="EMBL" id="MFB9682215.1"/>
    </source>
</evidence>
<dbReference type="GO" id="GO:0032259">
    <property type="term" value="P:methylation"/>
    <property type="evidence" value="ECO:0007669"/>
    <property type="project" value="UniProtKB-KW"/>
</dbReference>
<dbReference type="PIRSF" id="PIRSF005739">
    <property type="entry name" value="O-mtase"/>
    <property type="match status" value="1"/>
</dbReference>
<dbReference type="Gene3D" id="3.40.50.150">
    <property type="entry name" value="Vaccinia Virus protein VP39"/>
    <property type="match status" value="1"/>
</dbReference>
<evidence type="ECO:0000313" key="7">
    <source>
        <dbReference type="Proteomes" id="UP001589610"/>
    </source>
</evidence>
<accession>A0ABV5TUT4</accession>
<keyword evidence="1 6" id="KW-0489">Methyltransferase</keyword>
<dbReference type="Pfam" id="PF00891">
    <property type="entry name" value="Methyltransf_2"/>
    <property type="match status" value="1"/>
</dbReference>
<name>A0ABV5TUT4_9ACTN</name>
<proteinExistence type="predicted"/>
<keyword evidence="2" id="KW-0808">Transferase</keyword>
<sequence length="325" mass="35213">MTEHELMRILTGGWVAEATFAAVRLGVADTLAGQRLYPCEIAERVGAHPGALGRLLRLLAGVGLADTDEDGRYGLTPMGALLGRDKLGPLVTLYGEDYFGAAWRGLRHTLRTGETAFEHVFGEPVFAHLTGDPGRASVFNAGMAAGAAFFREVPLAHDFSGARTVVDLAGGTGALLGTVLRDHPEARGMLFDVPDVVANAPAHLDRMEVLDRCELVGGDLFESVPEGGDVYLLSRVLHDWDDERCVRLLRNCARAMAPGSELLVIERVVSTDTHLPLAYDLHMMVMTGGRERTEEEYRTLLESADLIPGKLVELPLGMRMLTATR</sequence>
<dbReference type="SUPFAM" id="SSF46785">
    <property type="entry name" value="Winged helix' DNA-binding domain"/>
    <property type="match status" value="1"/>
</dbReference>
<dbReference type="PROSITE" id="PS51683">
    <property type="entry name" value="SAM_OMT_II"/>
    <property type="match status" value="1"/>
</dbReference>
<dbReference type="EMBL" id="JBHMBS010000050">
    <property type="protein sequence ID" value="MFB9682215.1"/>
    <property type="molecule type" value="Genomic_DNA"/>
</dbReference>
<dbReference type="InterPro" id="IPR036390">
    <property type="entry name" value="WH_DNA-bd_sf"/>
</dbReference>
<reference evidence="6 7" key="1">
    <citation type="submission" date="2024-09" db="EMBL/GenBank/DDBJ databases">
        <authorList>
            <person name="Sun Q."/>
            <person name="Mori K."/>
        </authorList>
    </citation>
    <scope>NUCLEOTIDE SEQUENCE [LARGE SCALE GENOMIC DNA]</scope>
    <source>
        <strain evidence="6 7">JCM 3028</strain>
    </source>
</reference>
<dbReference type="Gene3D" id="1.10.10.10">
    <property type="entry name" value="Winged helix-like DNA-binding domain superfamily/Winged helix DNA-binding domain"/>
    <property type="match status" value="1"/>
</dbReference>
<dbReference type="InterPro" id="IPR012967">
    <property type="entry name" value="COMT_dimerisation"/>
</dbReference>
<feature type="domain" description="O-methyltransferase dimerisation" evidence="5">
    <location>
        <begin position="7"/>
        <end position="82"/>
    </location>
</feature>
<keyword evidence="7" id="KW-1185">Reference proteome</keyword>
<dbReference type="Proteomes" id="UP001589610">
    <property type="component" value="Unassembled WGS sequence"/>
</dbReference>
<comment type="caution">
    <text evidence="6">The sequence shown here is derived from an EMBL/GenBank/DDBJ whole genome shotgun (WGS) entry which is preliminary data.</text>
</comment>
<dbReference type="InterPro" id="IPR036388">
    <property type="entry name" value="WH-like_DNA-bd_sf"/>
</dbReference>
<evidence type="ECO:0000256" key="3">
    <source>
        <dbReference type="ARBA" id="ARBA00022691"/>
    </source>
</evidence>
<dbReference type="PANTHER" id="PTHR43712">
    <property type="entry name" value="PUTATIVE (AFU_ORTHOLOGUE AFUA_4G14580)-RELATED"/>
    <property type="match status" value="1"/>
</dbReference>
<gene>
    <name evidence="6" type="ORF">ACFFRH_42655</name>
</gene>
<dbReference type="InterPro" id="IPR001077">
    <property type="entry name" value="COMT_C"/>
</dbReference>
<evidence type="ECO:0000259" key="4">
    <source>
        <dbReference type="Pfam" id="PF00891"/>
    </source>
</evidence>
<dbReference type="Pfam" id="PF08100">
    <property type="entry name" value="Dimerisation"/>
    <property type="match status" value="1"/>
</dbReference>
<evidence type="ECO:0000256" key="1">
    <source>
        <dbReference type="ARBA" id="ARBA00022603"/>
    </source>
</evidence>
<dbReference type="SUPFAM" id="SSF53335">
    <property type="entry name" value="S-adenosyl-L-methionine-dependent methyltransferases"/>
    <property type="match status" value="1"/>
</dbReference>
<evidence type="ECO:0000256" key="2">
    <source>
        <dbReference type="ARBA" id="ARBA00022679"/>
    </source>
</evidence>
<dbReference type="InterPro" id="IPR029063">
    <property type="entry name" value="SAM-dependent_MTases_sf"/>
</dbReference>
<dbReference type="PANTHER" id="PTHR43712:SF2">
    <property type="entry name" value="O-METHYLTRANSFERASE CICE"/>
    <property type="match status" value="1"/>
</dbReference>
<dbReference type="InterPro" id="IPR016461">
    <property type="entry name" value="COMT-like"/>
</dbReference>
<dbReference type="Gene3D" id="1.10.287.1350">
    <property type="match status" value="1"/>
</dbReference>
<feature type="domain" description="O-methyltransferase C-terminal" evidence="4">
    <location>
        <begin position="103"/>
        <end position="304"/>
    </location>
</feature>
<organism evidence="6 7">
    <name type="scientific">Streptosporangium vulgare</name>
    <dbReference type="NCBI Taxonomy" id="46190"/>
    <lineage>
        <taxon>Bacteria</taxon>
        <taxon>Bacillati</taxon>
        <taxon>Actinomycetota</taxon>
        <taxon>Actinomycetes</taxon>
        <taxon>Streptosporangiales</taxon>
        <taxon>Streptosporangiaceae</taxon>
        <taxon>Streptosporangium</taxon>
    </lineage>
</organism>
<dbReference type="CDD" id="cd02440">
    <property type="entry name" value="AdoMet_MTases"/>
    <property type="match status" value="1"/>
</dbReference>
<keyword evidence="3" id="KW-0949">S-adenosyl-L-methionine</keyword>